<organism evidence="1">
    <name type="scientific">Oryza glumipatula</name>
    <dbReference type="NCBI Taxonomy" id="40148"/>
    <lineage>
        <taxon>Eukaryota</taxon>
        <taxon>Viridiplantae</taxon>
        <taxon>Streptophyta</taxon>
        <taxon>Embryophyta</taxon>
        <taxon>Tracheophyta</taxon>
        <taxon>Spermatophyta</taxon>
        <taxon>Magnoliopsida</taxon>
        <taxon>Liliopsida</taxon>
        <taxon>Poales</taxon>
        <taxon>Poaceae</taxon>
        <taxon>BOP clade</taxon>
        <taxon>Oryzoideae</taxon>
        <taxon>Oryzeae</taxon>
        <taxon>Oryzinae</taxon>
        <taxon>Oryza</taxon>
    </lineage>
</organism>
<proteinExistence type="predicted"/>
<name>A0A0D9ZD34_9ORYZ</name>
<accession>A0A0D9ZD34</accession>
<keyword evidence="2" id="KW-1185">Reference proteome</keyword>
<dbReference type="HOGENOM" id="CLU_2726285_0_0_1"/>
<dbReference type="EnsemblPlants" id="OGLUM03G33720.1">
    <property type="protein sequence ID" value="OGLUM03G33720.1"/>
    <property type="gene ID" value="OGLUM03G33720"/>
</dbReference>
<evidence type="ECO:0000313" key="1">
    <source>
        <dbReference type="EnsemblPlants" id="OGLUM03G33720.1"/>
    </source>
</evidence>
<evidence type="ECO:0000313" key="2">
    <source>
        <dbReference type="Proteomes" id="UP000026961"/>
    </source>
</evidence>
<reference evidence="1" key="1">
    <citation type="submission" date="2015-04" db="UniProtKB">
        <authorList>
            <consortium name="EnsemblPlants"/>
        </authorList>
    </citation>
    <scope>IDENTIFICATION</scope>
</reference>
<protein>
    <submittedName>
        <fullName evidence="1">Uncharacterized protein</fullName>
    </submittedName>
</protein>
<dbReference type="AlphaFoldDB" id="A0A0D9ZD34"/>
<sequence length="72" mass="8001">MYNVAVAPCQLDRDVADQRSVDLTTSLPHPHPTEREYGYSHTLSLASRSLARSFPSSSTLLHLSLRFFAGKP</sequence>
<reference evidence="1" key="2">
    <citation type="submission" date="2018-05" db="EMBL/GenBank/DDBJ databases">
        <title>OgluRS3 (Oryza glumaepatula Reference Sequence Version 3).</title>
        <authorList>
            <person name="Zhang J."/>
            <person name="Kudrna D."/>
            <person name="Lee S."/>
            <person name="Talag J."/>
            <person name="Welchert J."/>
            <person name="Wing R.A."/>
        </authorList>
    </citation>
    <scope>NUCLEOTIDE SEQUENCE [LARGE SCALE GENOMIC DNA]</scope>
</reference>
<dbReference type="Gramene" id="OGLUM03G33720.1">
    <property type="protein sequence ID" value="OGLUM03G33720.1"/>
    <property type="gene ID" value="OGLUM03G33720"/>
</dbReference>
<dbReference type="Proteomes" id="UP000026961">
    <property type="component" value="Chromosome 3"/>
</dbReference>